<organism evidence="3">
    <name type="scientific">Schistocephalus solidus</name>
    <name type="common">Tapeworm</name>
    <dbReference type="NCBI Taxonomy" id="70667"/>
    <lineage>
        <taxon>Eukaryota</taxon>
        <taxon>Metazoa</taxon>
        <taxon>Spiralia</taxon>
        <taxon>Lophotrochozoa</taxon>
        <taxon>Platyhelminthes</taxon>
        <taxon>Cestoda</taxon>
        <taxon>Eucestoda</taxon>
        <taxon>Diphyllobothriidea</taxon>
        <taxon>Diphyllobothriidae</taxon>
        <taxon>Schistocephalus</taxon>
    </lineage>
</organism>
<dbReference type="AlphaFoldDB" id="A0A183SFB3"/>
<dbReference type="WBParaSite" id="SSLN_0000301101-mRNA-1">
    <property type="protein sequence ID" value="SSLN_0000301101-mRNA-1"/>
    <property type="gene ID" value="SSLN_0000301101"/>
</dbReference>
<evidence type="ECO:0000313" key="3">
    <source>
        <dbReference type="WBParaSite" id="SSLN_0000301101-mRNA-1"/>
    </source>
</evidence>
<dbReference type="Proteomes" id="UP000275846">
    <property type="component" value="Unassembled WGS sequence"/>
</dbReference>
<reference evidence="3" key="1">
    <citation type="submission" date="2016-06" db="UniProtKB">
        <authorList>
            <consortium name="WormBaseParasite"/>
        </authorList>
    </citation>
    <scope>IDENTIFICATION</scope>
</reference>
<reference evidence="1 2" key="2">
    <citation type="submission" date="2018-11" db="EMBL/GenBank/DDBJ databases">
        <authorList>
            <consortium name="Pathogen Informatics"/>
        </authorList>
    </citation>
    <scope>NUCLEOTIDE SEQUENCE [LARGE SCALE GENOMIC DNA]</scope>
    <source>
        <strain evidence="1 2">NST_G2</strain>
    </source>
</reference>
<proteinExistence type="predicted"/>
<name>A0A183SFB3_SCHSO</name>
<accession>A0A183SFB3</accession>
<evidence type="ECO:0000313" key="2">
    <source>
        <dbReference type="Proteomes" id="UP000275846"/>
    </source>
</evidence>
<protein>
    <submittedName>
        <fullName evidence="3">Transposase</fullName>
    </submittedName>
</protein>
<gene>
    <name evidence="1" type="ORF">SSLN_LOCUS2911</name>
</gene>
<evidence type="ECO:0000313" key="1">
    <source>
        <dbReference type="EMBL" id="VDL89296.1"/>
    </source>
</evidence>
<keyword evidence="2" id="KW-1185">Reference proteome</keyword>
<sequence>MSRSLIHVESTYGTFGWDFLFIYLAVEVFRHFLAGQDFTVFSTQKPLSSPSNKLSTSSTPGDMPTRLYLEVHFRHPQIHGSGNRLTEAQFKTFIAHLQLIPGIDLAEVAAEQCRIYYPFDEAAS</sequence>
<dbReference type="EMBL" id="UYSU01032374">
    <property type="protein sequence ID" value="VDL89296.1"/>
    <property type="molecule type" value="Genomic_DNA"/>
</dbReference>